<dbReference type="InterPro" id="IPR043519">
    <property type="entry name" value="NT_sf"/>
</dbReference>
<dbReference type="CDD" id="cd05403">
    <property type="entry name" value="NT_KNTase_like"/>
    <property type="match status" value="1"/>
</dbReference>
<keyword evidence="8" id="KW-0460">Magnesium</keyword>
<evidence type="ECO:0000256" key="4">
    <source>
        <dbReference type="ARBA" id="ARBA00022695"/>
    </source>
</evidence>
<evidence type="ECO:0000256" key="5">
    <source>
        <dbReference type="ARBA" id="ARBA00022723"/>
    </source>
</evidence>
<evidence type="ECO:0000256" key="7">
    <source>
        <dbReference type="ARBA" id="ARBA00022840"/>
    </source>
</evidence>
<evidence type="ECO:0000256" key="3">
    <source>
        <dbReference type="ARBA" id="ARBA00022679"/>
    </source>
</evidence>
<dbReference type="SUPFAM" id="SSF81301">
    <property type="entry name" value="Nucleotidyltransferase"/>
    <property type="match status" value="1"/>
</dbReference>
<evidence type="ECO:0000256" key="8">
    <source>
        <dbReference type="ARBA" id="ARBA00022842"/>
    </source>
</evidence>
<dbReference type="GO" id="GO:0016779">
    <property type="term" value="F:nucleotidyltransferase activity"/>
    <property type="evidence" value="ECO:0007669"/>
    <property type="project" value="UniProtKB-KW"/>
</dbReference>
<reference evidence="11 12" key="1">
    <citation type="submission" date="2017-09" db="EMBL/GenBank/DDBJ databases">
        <title>Depth-based differentiation of microbial function through sediment-hosted aquifers and enrichment of novel symbionts in the deep terrestrial subsurface.</title>
        <authorList>
            <person name="Probst A.J."/>
            <person name="Ladd B."/>
            <person name="Jarett J.K."/>
            <person name="Geller-Mcgrath D.E."/>
            <person name="Sieber C.M."/>
            <person name="Emerson J.B."/>
            <person name="Anantharaman K."/>
            <person name="Thomas B.C."/>
            <person name="Malmstrom R."/>
            <person name="Stieglmeier M."/>
            <person name="Klingl A."/>
            <person name="Woyke T."/>
            <person name="Ryan C.M."/>
            <person name="Banfield J.F."/>
        </authorList>
    </citation>
    <scope>NUCLEOTIDE SEQUENCE [LARGE SCALE GENOMIC DNA]</scope>
    <source>
        <strain evidence="11">CG22_combo_CG10-13_8_21_14_all_39_9</strain>
    </source>
</reference>
<gene>
    <name evidence="11" type="ORF">COW86_03705</name>
</gene>
<evidence type="ECO:0000256" key="2">
    <source>
        <dbReference type="ARBA" id="ARBA00022649"/>
    </source>
</evidence>
<keyword evidence="5" id="KW-0479">Metal-binding</keyword>
<protein>
    <recommendedName>
        <fullName evidence="10">Polymerase nucleotidyl transferase domain-containing protein</fullName>
    </recommendedName>
</protein>
<keyword evidence="3" id="KW-0808">Transferase</keyword>
<comment type="cofactor">
    <cofactor evidence="1">
        <name>Mg(2+)</name>
        <dbReference type="ChEBI" id="CHEBI:18420"/>
    </cofactor>
</comment>
<sequence length="99" mass="11880">MLEQEEILNFLKQNKKNFRENYRITKLGLFGSFLSGNNTENSDIDILIELEDGTQNIYELKSRLRQFIRDNLNRDVDLAREKYLKPYIKGKILKEVYYV</sequence>
<dbReference type="PANTHER" id="PTHR33571">
    <property type="entry name" value="SSL8005 PROTEIN"/>
    <property type="match status" value="1"/>
</dbReference>
<accession>A0A2H0D0F9</accession>
<keyword evidence="4" id="KW-0548">Nucleotidyltransferase</keyword>
<dbReference type="PANTHER" id="PTHR33571:SF14">
    <property type="entry name" value="PROTEIN ADENYLYLTRANSFERASE MJ0435-RELATED"/>
    <property type="match status" value="1"/>
</dbReference>
<comment type="similarity">
    <text evidence="9">Belongs to the MntA antitoxin family.</text>
</comment>
<evidence type="ECO:0000313" key="11">
    <source>
        <dbReference type="EMBL" id="PIP75449.1"/>
    </source>
</evidence>
<evidence type="ECO:0000313" key="12">
    <source>
        <dbReference type="Proteomes" id="UP000230159"/>
    </source>
</evidence>
<dbReference type="GO" id="GO:0005524">
    <property type="term" value="F:ATP binding"/>
    <property type="evidence" value="ECO:0007669"/>
    <property type="project" value="UniProtKB-KW"/>
</dbReference>
<dbReference type="InterPro" id="IPR002934">
    <property type="entry name" value="Polymerase_NTP_transf_dom"/>
</dbReference>
<keyword evidence="2" id="KW-1277">Toxin-antitoxin system</keyword>
<dbReference type="Proteomes" id="UP000230159">
    <property type="component" value="Unassembled WGS sequence"/>
</dbReference>
<organism evidence="11 12">
    <name type="scientific">Candidatus Kuenenbacteria bacterium CG22_combo_CG10-13_8_21_14_all_39_9</name>
    <dbReference type="NCBI Taxonomy" id="1974621"/>
    <lineage>
        <taxon>Bacteria</taxon>
        <taxon>Candidatus Kueneniibacteriota</taxon>
    </lineage>
</organism>
<keyword evidence="6" id="KW-0547">Nucleotide-binding</keyword>
<evidence type="ECO:0000256" key="6">
    <source>
        <dbReference type="ARBA" id="ARBA00022741"/>
    </source>
</evidence>
<evidence type="ECO:0000256" key="1">
    <source>
        <dbReference type="ARBA" id="ARBA00001946"/>
    </source>
</evidence>
<evidence type="ECO:0000256" key="9">
    <source>
        <dbReference type="ARBA" id="ARBA00038276"/>
    </source>
</evidence>
<name>A0A2H0D0F9_9BACT</name>
<dbReference type="Gene3D" id="3.30.460.10">
    <property type="entry name" value="Beta Polymerase, domain 2"/>
    <property type="match status" value="1"/>
</dbReference>
<dbReference type="AlphaFoldDB" id="A0A2H0D0F9"/>
<dbReference type="InterPro" id="IPR052038">
    <property type="entry name" value="Type-VII_TA_antitoxin"/>
</dbReference>
<comment type="caution">
    <text evidence="11">The sequence shown here is derived from an EMBL/GenBank/DDBJ whole genome shotgun (WGS) entry which is preliminary data.</text>
</comment>
<dbReference type="EMBL" id="PCTN01000161">
    <property type="protein sequence ID" value="PIP75449.1"/>
    <property type="molecule type" value="Genomic_DNA"/>
</dbReference>
<evidence type="ECO:0000259" key="10">
    <source>
        <dbReference type="Pfam" id="PF01909"/>
    </source>
</evidence>
<dbReference type="GO" id="GO:0046872">
    <property type="term" value="F:metal ion binding"/>
    <property type="evidence" value="ECO:0007669"/>
    <property type="project" value="UniProtKB-KW"/>
</dbReference>
<proteinExistence type="inferred from homology"/>
<dbReference type="Pfam" id="PF01909">
    <property type="entry name" value="NTP_transf_2"/>
    <property type="match status" value="1"/>
</dbReference>
<keyword evidence="7" id="KW-0067">ATP-binding</keyword>
<feature type="domain" description="Polymerase nucleotidyl transferase" evidence="10">
    <location>
        <begin position="12"/>
        <end position="96"/>
    </location>
</feature>